<gene>
    <name evidence="2" type="ORF">HME7025_02150</name>
</gene>
<dbReference type="Pfam" id="PF13795">
    <property type="entry name" value="HupE_UreJ_2"/>
    <property type="match status" value="1"/>
</dbReference>
<proteinExistence type="predicted"/>
<evidence type="ECO:0008006" key="4">
    <source>
        <dbReference type="Google" id="ProtNLM"/>
    </source>
</evidence>
<keyword evidence="1" id="KW-1133">Transmembrane helix</keyword>
<name>A0A2S2DX74_9BACT</name>
<feature type="transmembrane region" description="Helical" evidence="1">
    <location>
        <begin position="142"/>
        <end position="163"/>
    </location>
</feature>
<evidence type="ECO:0000313" key="2">
    <source>
        <dbReference type="EMBL" id="AWL09998.1"/>
    </source>
</evidence>
<feature type="transmembrane region" description="Helical" evidence="1">
    <location>
        <begin position="71"/>
        <end position="90"/>
    </location>
</feature>
<feature type="transmembrane region" description="Helical" evidence="1">
    <location>
        <begin position="15"/>
        <end position="36"/>
    </location>
</feature>
<dbReference type="AlphaFoldDB" id="A0A2S2DX74"/>
<organism evidence="2 3">
    <name type="scientific">Aquirufa nivalisilvae</name>
    <dbReference type="NCBI Taxonomy" id="2516557"/>
    <lineage>
        <taxon>Bacteria</taxon>
        <taxon>Pseudomonadati</taxon>
        <taxon>Bacteroidota</taxon>
        <taxon>Cytophagia</taxon>
        <taxon>Cytophagales</taxon>
        <taxon>Flectobacillaceae</taxon>
        <taxon>Aquirufa</taxon>
    </lineage>
</organism>
<reference evidence="3" key="1">
    <citation type="submission" date="2018-05" db="EMBL/GenBank/DDBJ databases">
        <title>Pseudarcicella sp. HME7025 Genome sequencing and assembly.</title>
        <authorList>
            <person name="Kim H."/>
            <person name="Kang H."/>
            <person name="Joh K."/>
        </authorList>
    </citation>
    <scope>NUCLEOTIDE SEQUENCE [LARGE SCALE GENOMIC DNA]</scope>
    <source>
        <strain evidence="3">HME7025</strain>
    </source>
</reference>
<evidence type="ECO:0000256" key="1">
    <source>
        <dbReference type="SAM" id="Phobius"/>
    </source>
</evidence>
<dbReference type="Proteomes" id="UP000245468">
    <property type="component" value="Chromosome"/>
</dbReference>
<dbReference type="EMBL" id="CP029346">
    <property type="protein sequence ID" value="AWL09998.1"/>
    <property type="molecule type" value="Genomic_DNA"/>
</dbReference>
<feature type="transmembrane region" description="Helical" evidence="1">
    <location>
        <begin position="43"/>
        <end position="65"/>
    </location>
</feature>
<dbReference type="OrthoDB" id="9808870at2"/>
<keyword evidence="3" id="KW-1185">Reference proteome</keyword>
<keyword evidence="1" id="KW-0472">Membrane</keyword>
<dbReference type="KEGG" id="psez:HME7025_02150"/>
<sequence length="193" mass="21553">MTYFNTYLTLGLQHILNIQALDHLLFILSLTCIYRFSDSKNLFFLITAFTLGHSLTLALATLGWIQVSMHWIEFLIPCTILISAIGNFTYKDSGLKKQENSSLKYILVGIFGLIHGLGFSNYLQSLLGKESSIVGPLFAFNVGLEIGQIVVVISILIISSLLIRLIKFKMASWVLVISGIVIGLVIPMIVERW</sequence>
<feature type="transmembrane region" description="Helical" evidence="1">
    <location>
        <begin position="102"/>
        <end position="122"/>
    </location>
</feature>
<accession>A0A2S2DX74</accession>
<dbReference type="InterPro" id="IPR032809">
    <property type="entry name" value="Put_HupE_UreJ"/>
</dbReference>
<keyword evidence="1" id="KW-0812">Transmembrane</keyword>
<protein>
    <recommendedName>
        <fullName evidence="4">HupE/UreJ family protein</fullName>
    </recommendedName>
</protein>
<evidence type="ECO:0000313" key="3">
    <source>
        <dbReference type="Proteomes" id="UP000245468"/>
    </source>
</evidence>
<feature type="transmembrane region" description="Helical" evidence="1">
    <location>
        <begin position="170"/>
        <end position="190"/>
    </location>
</feature>
<dbReference type="RefSeq" id="WP_109323906.1">
    <property type="nucleotide sequence ID" value="NZ_CP029346.1"/>
</dbReference>